<evidence type="ECO:0008006" key="3">
    <source>
        <dbReference type="Google" id="ProtNLM"/>
    </source>
</evidence>
<accession>A0A419WJT1</accession>
<dbReference type="OrthoDB" id="227978at2157"/>
<proteinExistence type="predicted"/>
<comment type="caution">
    <text evidence="1">The sequence shown here is derived from an EMBL/GenBank/DDBJ whole genome shotgun (WGS) entry which is preliminary data.</text>
</comment>
<sequence>MGGDTTSVKLNQVESVLEDLEYPVTRDEAAAAYDDVTLVLAEGERNLGDLISKSSDDQFDSVDDLESELHNVLPREAVGEPYQSEGEG</sequence>
<dbReference type="Proteomes" id="UP000283805">
    <property type="component" value="Unassembled WGS sequence"/>
</dbReference>
<dbReference type="RefSeq" id="WP_120244939.1">
    <property type="nucleotide sequence ID" value="NZ_RAPO01000002.1"/>
</dbReference>
<evidence type="ECO:0000313" key="1">
    <source>
        <dbReference type="EMBL" id="RKD95697.1"/>
    </source>
</evidence>
<evidence type="ECO:0000313" key="2">
    <source>
        <dbReference type="Proteomes" id="UP000283805"/>
    </source>
</evidence>
<dbReference type="InterPro" id="IPR043899">
    <property type="entry name" value="DUF5789"/>
</dbReference>
<organism evidence="1 2">
    <name type="scientific">Halopiger aswanensis</name>
    <dbReference type="NCBI Taxonomy" id="148449"/>
    <lineage>
        <taxon>Archaea</taxon>
        <taxon>Methanobacteriati</taxon>
        <taxon>Methanobacteriota</taxon>
        <taxon>Stenosarchaea group</taxon>
        <taxon>Halobacteria</taxon>
        <taxon>Halobacteriales</taxon>
        <taxon>Natrialbaceae</taxon>
        <taxon>Halopiger</taxon>
    </lineage>
</organism>
<protein>
    <recommendedName>
        <fullName evidence="3">DUF2795 domain-containing protein</fullName>
    </recommendedName>
</protein>
<dbReference type="AlphaFoldDB" id="A0A419WJT1"/>
<keyword evidence="2" id="KW-1185">Reference proteome</keyword>
<name>A0A419WJT1_9EURY</name>
<reference evidence="1 2" key="1">
    <citation type="submission" date="2018-09" db="EMBL/GenBank/DDBJ databases">
        <title>Genomic Encyclopedia of Archaeal and Bacterial Type Strains, Phase II (KMG-II): from individual species to whole genera.</title>
        <authorList>
            <person name="Goeker M."/>
        </authorList>
    </citation>
    <scope>NUCLEOTIDE SEQUENCE [LARGE SCALE GENOMIC DNA]</scope>
    <source>
        <strain evidence="1 2">DSM 13151</strain>
    </source>
</reference>
<dbReference type="EMBL" id="RAPO01000002">
    <property type="protein sequence ID" value="RKD95697.1"/>
    <property type="molecule type" value="Genomic_DNA"/>
</dbReference>
<gene>
    <name evidence="1" type="ORF">ATJ93_2559</name>
</gene>
<dbReference type="Pfam" id="PF19102">
    <property type="entry name" value="DUF5789"/>
    <property type="match status" value="1"/>
</dbReference>